<dbReference type="OrthoDB" id="3402988at2"/>
<sequence>MSQLEQDLRRELREGRVTCVVGTGVSFGATFDPDRKPNFASWVGLLESGVDRCVTLDKGFAKRAEIIREEIASGHGDDLLSAAEKITRQLGGPSRGEFRRWLRETVGSLQIRDGRVPAALKALGVPLLTTNYDRILEEATRLPTLTWQDAAQVERVLRGEDQAIVHLHGSWDRPESVILGVRSYEDVLRDEHAQVVLRALRLTRTLLFVGFGKGLDDPNFGALMRWSREVFAGSEYRHYRLALEGEQEQVQRQHPPEERVFVLSYGEKHADLGPFLEGLVT</sequence>
<dbReference type="EMBL" id="CP012159">
    <property type="protein sequence ID" value="AKT40372.1"/>
    <property type="molecule type" value="Genomic_DNA"/>
</dbReference>
<evidence type="ECO:0000256" key="1">
    <source>
        <dbReference type="ARBA" id="ARBA00022553"/>
    </source>
</evidence>
<keyword evidence="1" id="KW-0597">Phosphoprotein</keyword>
<keyword evidence="4" id="KW-1185">Reference proteome</keyword>
<dbReference type="Proteomes" id="UP000067626">
    <property type="component" value="Chromosome"/>
</dbReference>
<dbReference type="STRING" id="52.CMC5_045250"/>
<accession>A0A0K1EI59</accession>
<dbReference type="PANTHER" id="PTHR28623:SF2">
    <property type="entry name" value="PROTEIN FAM118A"/>
    <property type="match status" value="1"/>
</dbReference>
<dbReference type="InterPro" id="IPR038916">
    <property type="entry name" value="FAM118"/>
</dbReference>
<evidence type="ECO:0000313" key="4">
    <source>
        <dbReference type="Proteomes" id="UP000067626"/>
    </source>
</evidence>
<dbReference type="PANTHER" id="PTHR28623">
    <property type="entry name" value="PROTEIN FAM118B"/>
    <property type="match status" value="1"/>
</dbReference>
<gene>
    <name evidence="3" type="ORF">CMC5_045250</name>
</gene>
<reference evidence="3 4" key="1">
    <citation type="submission" date="2015-07" db="EMBL/GenBank/DDBJ databases">
        <title>Genome analysis of myxobacterium Chondromyces crocatus Cm c5 reveals a high potential for natural compound synthesis and the genetic basis for the loss of fruiting body formation.</title>
        <authorList>
            <person name="Zaburannyi N."/>
            <person name="Bunk B."/>
            <person name="Maier J."/>
            <person name="Overmann J."/>
            <person name="Mueller R."/>
        </authorList>
    </citation>
    <scope>NUCLEOTIDE SEQUENCE [LARGE SCALE GENOMIC DNA]</scope>
    <source>
        <strain evidence="3 4">Cm c5</strain>
    </source>
</reference>
<proteinExistence type="predicted"/>
<protein>
    <submittedName>
        <fullName evidence="3">Uncharacterized protein</fullName>
    </submittedName>
</protein>
<dbReference type="Pfam" id="PF13289">
    <property type="entry name" value="SIR2_2"/>
    <property type="match status" value="1"/>
</dbReference>
<dbReference type="AlphaFoldDB" id="A0A0K1EI59"/>
<organism evidence="3 4">
    <name type="scientific">Chondromyces crocatus</name>
    <dbReference type="NCBI Taxonomy" id="52"/>
    <lineage>
        <taxon>Bacteria</taxon>
        <taxon>Pseudomonadati</taxon>
        <taxon>Myxococcota</taxon>
        <taxon>Polyangia</taxon>
        <taxon>Polyangiales</taxon>
        <taxon>Polyangiaceae</taxon>
        <taxon>Chondromyces</taxon>
    </lineage>
</organism>
<evidence type="ECO:0000256" key="2">
    <source>
        <dbReference type="ARBA" id="ARBA00022990"/>
    </source>
</evidence>
<name>A0A0K1EI59_CHOCO</name>
<dbReference type="KEGG" id="ccro:CMC5_045250"/>
<evidence type="ECO:0000313" key="3">
    <source>
        <dbReference type="EMBL" id="AKT40372.1"/>
    </source>
</evidence>
<keyword evidence="2" id="KW-0007">Acetylation</keyword>